<dbReference type="InterPro" id="IPR040690">
    <property type="entry name" value="FtsX_ECD"/>
</dbReference>
<evidence type="ECO:0000256" key="7">
    <source>
        <dbReference type="ARBA" id="ARBA00022989"/>
    </source>
</evidence>
<feature type="transmembrane region" description="Helical" evidence="11">
    <location>
        <begin position="179"/>
        <end position="199"/>
    </location>
</feature>
<keyword evidence="5 10" id="KW-0132">Cell division</keyword>
<name>A0A9D6LMD9_9BACT</name>
<evidence type="ECO:0000256" key="8">
    <source>
        <dbReference type="ARBA" id="ARBA00023136"/>
    </source>
</evidence>
<evidence type="ECO:0000259" key="13">
    <source>
        <dbReference type="Pfam" id="PF18075"/>
    </source>
</evidence>
<feature type="transmembrane region" description="Helical" evidence="11">
    <location>
        <begin position="274"/>
        <end position="296"/>
    </location>
</feature>
<protein>
    <recommendedName>
        <fullName evidence="3 10">Cell division protein FtsX</fullName>
    </recommendedName>
</protein>
<reference evidence="14" key="1">
    <citation type="submission" date="2020-07" db="EMBL/GenBank/DDBJ databases">
        <title>Huge and variable diversity of episymbiotic CPR bacteria and DPANN archaea in groundwater ecosystems.</title>
        <authorList>
            <person name="He C.Y."/>
            <person name="Keren R."/>
            <person name="Whittaker M."/>
            <person name="Farag I.F."/>
            <person name="Doudna J."/>
            <person name="Cate J.H.D."/>
            <person name="Banfield J.F."/>
        </authorList>
    </citation>
    <scope>NUCLEOTIDE SEQUENCE</scope>
    <source>
        <strain evidence="14">NC_groundwater_972_Pr1_S-0.2um_49_27</strain>
    </source>
</reference>
<comment type="caution">
    <text evidence="14">The sequence shown here is derived from an EMBL/GenBank/DDBJ whole genome shotgun (WGS) entry which is preliminary data.</text>
</comment>
<keyword evidence="9 10" id="KW-0131">Cell cycle</keyword>
<evidence type="ECO:0000256" key="3">
    <source>
        <dbReference type="ARBA" id="ARBA00021907"/>
    </source>
</evidence>
<accession>A0A9D6LMD9</accession>
<dbReference type="EMBL" id="JACQCQ010000002">
    <property type="protein sequence ID" value="MBI3627164.1"/>
    <property type="molecule type" value="Genomic_DNA"/>
</dbReference>
<evidence type="ECO:0000256" key="5">
    <source>
        <dbReference type="ARBA" id="ARBA00022618"/>
    </source>
</evidence>
<evidence type="ECO:0000256" key="11">
    <source>
        <dbReference type="SAM" id="Phobius"/>
    </source>
</evidence>
<evidence type="ECO:0000313" key="14">
    <source>
        <dbReference type="EMBL" id="MBI3627164.1"/>
    </source>
</evidence>
<evidence type="ECO:0000256" key="4">
    <source>
        <dbReference type="ARBA" id="ARBA00022475"/>
    </source>
</evidence>
<feature type="domain" description="ABC3 transporter permease C-terminal" evidence="12">
    <location>
        <begin position="182"/>
        <end position="302"/>
    </location>
</feature>
<keyword evidence="4 10" id="KW-1003">Cell membrane</keyword>
<dbReference type="Gene3D" id="3.30.70.3040">
    <property type="match status" value="1"/>
</dbReference>
<evidence type="ECO:0000256" key="10">
    <source>
        <dbReference type="PIRNR" id="PIRNR003097"/>
    </source>
</evidence>
<comment type="subcellular location">
    <subcellularLocation>
        <location evidence="1">Cell membrane</location>
        <topology evidence="1">Multi-pass membrane protein</topology>
    </subcellularLocation>
</comment>
<organism evidence="14 15">
    <name type="scientific">Candidatus Sungiibacteriota bacterium</name>
    <dbReference type="NCBI Taxonomy" id="2750080"/>
    <lineage>
        <taxon>Bacteria</taxon>
        <taxon>Candidatus Sungiibacteriota</taxon>
    </lineage>
</organism>
<evidence type="ECO:0000313" key="15">
    <source>
        <dbReference type="Proteomes" id="UP000808388"/>
    </source>
</evidence>
<evidence type="ECO:0000256" key="2">
    <source>
        <dbReference type="ARBA" id="ARBA00007379"/>
    </source>
</evidence>
<dbReference type="AlphaFoldDB" id="A0A9D6LMD9"/>
<dbReference type="Pfam" id="PF18075">
    <property type="entry name" value="FtsX_ECD"/>
    <property type="match status" value="1"/>
</dbReference>
<gene>
    <name evidence="14" type="ORF">HY220_00225</name>
</gene>
<dbReference type="InterPro" id="IPR004513">
    <property type="entry name" value="FtsX"/>
</dbReference>
<evidence type="ECO:0000256" key="9">
    <source>
        <dbReference type="ARBA" id="ARBA00023306"/>
    </source>
</evidence>
<dbReference type="PANTHER" id="PTHR47755">
    <property type="entry name" value="CELL DIVISION PROTEIN FTSX"/>
    <property type="match status" value="1"/>
</dbReference>
<dbReference type="Proteomes" id="UP000808388">
    <property type="component" value="Unassembled WGS sequence"/>
</dbReference>
<keyword evidence="6 11" id="KW-0812">Transmembrane</keyword>
<dbReference type="PANTHER" id="PTHR47755:SF1">
    <property type="entry name" value="CELL DIVISION PROTEIN FTSX"/>
    <property type="match status" value="1"/>
</dbReference>
<feature type="transmembrane region" description="Helical" evidence="11">
    <location>
        <begin position="21"/>
        <end position="44"/>
    </location>
</feature>
<keyword evidence="8 10" id="KW-0472">Membrane</keyword>
<evidence type="ECO:0000256" key="1">
    <source>
        <dbReference type="ARBA" id="ARBA00004651"/>
    </source>
</evidence>
<comment type="similarity">
    <text evidence="2 10">Belongs to the ABC-4 integral membrane protein family. FtsX subfamily.</text>
</comment>
<keyword evidence="7 11" id="KW-1133">Transmembrane helix</keyword>
<dbReference type="PIRSF" id="PIRSF003097">
    <property type="entry name" value="FtsX"/>
    <property type="match status" value="1"/>
</dbReference>
<dbReference type="Pfam" id="PF02687">
    <property type="entry name" value="FtsX"/>
    <property type="match status" value="1"/>
</dbReference>
<feature type="transmembrane region" description="Helical" evidence="11">
    <location>
        <begin position="235"/>
        <end position="253"/>
    </location>
</feature>
<proteinExistence type="inferred from homology"/>
<evidence type="ECO:0000259" key="12">
    <source>
        <dbReference type="Pfam" id="PF02687"/>
    </source>
</evidence>
<dbReference type="GO" id="GO:0051301">
    <property type="term" value="P:cell division"/>
    <property type="evidence" value="ECO:0007669"/>
    <property type="project" value="UniProtKB-KW"/>
</dbReference>
<dbReference type="GO" id="GO:0005886">
    <property type="term" value="C:plasma membrane"/>
    <property type="evidence" value="ECO:0007669"/>
    <property type="project" value="UniProtKB-SubCell"/>
</dbReference>
<sequence>MKLSELIRRISLSAALSFWRNGLLSTATVLVMVLALFVIGGLLLSSVLMNSVLDSLQNKIDVSVYFLPNTPEDLILGLKSEFLKIPNVKNILYVSQAEALENFKTKNQANPTIAESLKELDTNPLEGSLNITALDPTKFSDISSIIEARKEQSIDKINFHENQSAIARLTEIMNGSRSAGAVLAVVLIIVAVTVTYNTVRLAIFTAKDEISIMRLVGATAWYVRLPFLLEGVIDGVISAIITTFVFLPIVSILSPKISSFTGGIDLWAYFGSHFFEFFFILLFIGVGLGIISAFLATRKYLKV</sequence>
<feature type="domain" description="FtsX extracellular" evidence="13">
    <location>
        <begin position="61"/>
        <end position="148"/>
    </location>
</feature>
<dbReference type="InterPro" id="IPR003838">
    <property type="entry name" value="ABC3_permease_C"/>
</dbReference>
<evidence type="ECO:0000256" key="6">
    <source>
        <dbReference type="ARBA" id="ARBA00022692"/>
    </source>
</evidence>